<sequence>MTNPIIDNTGCSDDSGIGYSAASGGSLIIDNNLLDNANYINTGGTSTYAVQSLDAGSITINGGGIFSLSGYGGIVFYSTGNGATITATNSTLTIAGDYATGLQADSGGAITGNNLTVNVSSSSPTDFAKGAYASGASSMIELIGGSVQTNVQNTGYGLYADSNATITTSNVAINVATATTSGNTLFGAYADGATIHLMNGSVQANGGERSHGLDALSQGEISANNRL</sequence>
<dbReference type="Proteomes" id="UP001615550">
    <property type="component" value="Unassembled WGS sequence"/>
</dbReference>
<accession>A0ABW8DDH9</accession>
<keyword evidence="3" id="KW-1185">Reference proteome</keyword>
<evidence type="ECO:0000256" key="1">
    <source>
        <dbReference type="SAM" id="MobiDB-lite"/>
    </source>
</evidence>
<evidence type="ECO:0000313" key="2">
    <source>
        <dbReference type="EMBL" id="MFJ1269891.1"/>
    </source>
</evidence>
<reference evidence="2 3" key="1">
    <citation type="submission" date="2024-08" db="EMBL/GenBank/DDBJ databases">
        <title>Draft Genome Sequence of Legionella lytica strain DSB2004, Isolated From a Fire Sprinkler System.</title>
        <authorList>
            <person name="Everhart A.D."/>
            <person name="Kidane D.T."/>
            <person name="Farone A.L."/>
            <person name="Farone M.B."/>
        </authorList>
    </citation>
    <scope>NUCLEOTIDE SEQUENCE [LARGE SCALE GENOMIC DNA]</scope>
    <source>
        <strain evidence="2 3">DSB2004</strain>
    </source>
</reference>
<dbReference type="Gene3D" id="2.160.20.20">
    <property type="match status" value="1"/>
</dbReference>
<dbReference type="RefSeq" id="WP_400188706.1">
    <property type="nucleotide sequence ID" value="NZ_JBGORX010000010.1"/>
</dbReference>
<gene>
    <name evidence="2" type="ORF">ACD661_15120</name>
</gene>
<feature type="region of interest" description="Disordered" evidence="1">
    <location>
        <begin position="207"/>
        <end position="227"/>
    </location>
</feature>
<evidence type="ECO:0000313" key="3">
    <source>
        <dbReference type="Proteomes" id="UP001615550"/>
    </source>
</evidence>
<dbReference type="EMBL" id="JBGORX010000010">
    <property type="protein sequence ID" value="MFJ1269891.1"/>
    <property type="molecule type" value="Genomic_DNA"/>
</dbReference>
<organism evidence="2 3">
    <name type="scientific">Legionella lytica</name>
    <dbReference type="NCBI Taxonomy" id="96232"/>
    <lineage>
        <taxon>Bacteria</taxon>
        <taxon>Pseudomonadati</taxon>
        <taxon>Pseudomonadota</taxon>
        <taxon>Gammaproteobacteria</taxon>
        <taxon>Legionellales</taxon>
        <taxon>Legionellaceae</taxon>
        <taxon>Legionella</taxon>
    </lineage>
</organism>
<name>A0ABW8DDH9_9GAMM</name>
<dbReference type="InterPro" id="IPR012332">
    <property type="entry name" value="Autotransporter_pectin_lyase_C"/>
</dbReference>
<comment type="caution">
    <text evidence="2">The sequence shown here is derived from an EMBL/GenBank/DDBJ whole genome shotgun (WGS) entry which is preliminary data.</text>
</comment>
<proteinExistence type="predicted"/>
<protein>
    <submittedName>
        <fullName evidence="2">Uncharacterized protein</fullName>
    </submittedName>
</protein>